<dbReference type="Gene3D" id="2.60.40.4070">
    <property type="match status" value="1"/>
</dbReference>
<dbReference type="AlphaFoldDB" id="A0A841GRV0"/>
<keyword evidence="6" id="KW-1185">Reference proteome</keyword>
<keyword evidence="5" id="KW-0969">Cilium</keyword>
<name>A0A841GRV0_9BACT</name>
<keyword evidence="2 3" id="KW-1005">Bacterial flagellum biogenesis</keyword>
<dbReference type="InterPro" id="IPR005648">
    <property type="entry name" value="FlgD"/>
</dbReference>
<evidence type="ECO:0000256" key="3">
    <source>
        <dbReference type="RuleBase" id="RU362076"/>
    </source>
</evidence>
<dbReference type="GO" id="GO:0044781">
    <property type="term" value="P:bacterial-type flagellum organization"/>
    <property type="evidence" value="ECO:0007669"/>
    <property type="project" value="UniProtKB-UniRule"/>
</dbReference>
<evidence type="ECO:0000313" key="5">
    <source>
        <dbReference type="EMBL" id="MBB6061790.1"/>
    </source>
</evidence>
<keyword evidence="5" id="KW-0282">Flagellum</keyword>
<reference evidence="5 6" key="1">
    <citation type="submission" date="2020-08" db="EMBL/GenBank/DDBJ databases">
        <title>Genomic Encyclopedia of Type Strains, Phase IV (KMG-IV): sequencing the most valuable type-strain genomes for metagenomic binning, comparative biology and taxonomic classification.</title>
        <authorList>
            <person name="Goeker M."/>
        </authorList>
    </citation>
    <scope>NUCLEOTIDE SEQUENCE [LARGE SCALE GENOMIC DNA]</scope>
    <source>
        <strain evidence="5 6">DSM 13481</strain>
    </source>
</reference>
<protein>
    <recommendedName>
        <fullName evidence="3">Basal-body rod modification protein FlgD</fullName>
    </recommendedName>
</protein>
<dbReference type="Proteomes" id="UP000555828">
    <property type="component" value="Unassembled WGS sequence"/>
</dbReference>
<evidence type="ECO:0000313" key="6">
    <source>
        <dbReference type="Proteomes" id="UP000555828"/>
    </source>
</evidence>
<dbReference type="EMBL" id="JACHEX010000001">
    <property type="protein sequence ID" value="MBB6061790.1"/>
    <property type="molecule type" value="Genomic_DNA"/>
</dbReference>
<keyword evidence="5" id="KW-0966">Cell projection</keyword>
<dbReference type="Pfam" id="PF13860">
    <property type="entry name" value="FlgD_ig"/>
    <property type="match status" value="1"/>
</dbReference>
<comment type="function">
    <text evidence="3">Required for flagellar hook formation. May act as a scaffolding protein.</text>
</comment>
<evidence type="ECO:0000256" key="2">
    <source>
        <dbReference type="ARBA" id="ARBA00022795"/>
    </source>
</evidence>
<dbReference type="InterPro" id="IPR025965">
    <property type="entry name" value="FlgD/Vpr_Ig-like"/>
</dbReference>
<proteinExistence type="inferred from homology"/>
<comment type="caution">
    <text evidence="5">The sequence shown here is derived from an EMBL/GenBank/DDBJ whole genome shotgun (WGS) entry which is preliminary data.</text>
</comment>
<gene>
    <name evidence="5" type="ORF">HNP65_000212</name>
</gene>
<feature type="domain" description="FlgD/Vpr Ig-like" evidence="4">
    <location>
        <begin position="103"/>
        <end position="174"/>
    </location>
</feature>
<evidence type="ECO:0000259" key="4">
    <source>
        <dbReference type="Pfam" id="PF13860"/>
    </source>
</evidence>
<comment type="similarity">
    <text evidence="1 3">Belongs to the FlgD family.</text>
</comment>
<dbReference type="RefSeq" id="WP_184618550.1">
    <property type="nucleotide sequence ID" value="NZ_JACHEX010000001.1"/>
</dbReference>
<organism evidence="5 6">
    <name type="scientific">Thermosipho japonicus</name>
    <dbReference type="NCBI Taxonomy" id="90323"/>
    <lineage>
        <taxon>Bacteria</taxon>
        <taxon>Thermotogati</taxon>
        <taxon>Thermotogota</taxon>
        <taxon>Thermotogae</taxon>
        <taxon>Thermotogales</taxon>
        <taxon>Fervidobacteriaceae</taxon>
        <taxon>Thermosipho</taxon>
    </lineage>
</organism>
<dbReference type="Gene3D" id="2.30.30.910">
    <property type="match status" value="1"/>
</dbReference>
<accession>A0A841GRV0</accession>
<sequence>MMNWVSMDNIYNLSTNSKKQEIKKELDKEAFLELLVTQLKNQDPLEPLKDREFIAQMTQLSTLEQITNMSESVQKFVESSASLYRAQASSMVGKYAVVKSNVLELSSGTTSTQVFKLESPSHVILKIYDESGKLVRQEDLGNLSEGMQTFLWDGRNDDGVMLPDGKYTFNLYSVQPDGNLEEISAMDGGKVEAVQFRDNDVYVLVNGNLYPISSIIEISQEG</sequence>
<dbReference type="Pfam" id="PF03963">
    <property type="entry name" value="FlgD"/>
    <property type="match status" value="1"/>
</dbReference>
<evidence type="ECO:0000256" key="1">
    <source>
        <dbReference type="ARBA" id="ARBA00010577"/>
    </source>
</evidence>